<keyword evidence="6" id="KW-0906">Nuclear pore complex</keyword>
<keyword evidence="4" id="KW-0653">Protein transport</keyword>
<name>A0AAD5TF91_9FUNG</name>
<dbReference type="GO" id="GO:0005643">
    <property type="term" value="C:nuclear pore"/>
    <property type="evidence" value="ECO:0007669"/>
    <property type="project" value="UniProtKB-SubCell"/>
</dbReference>
<dbReference type="PANTHER" id="PTHR13257:SF0">
    <property type="entry name" value="NUCLEAR PORE COMPLEX PROTEIN NUP88"/>
    <property type="match status" value="1"/>
</dbReference>
<dbReference type="PANTHER" id="PTHR13257">
    <property type="entry name" value="NUCLEOPORIN NUP84-RELATED"/>
    <property type="match status" value="1"/>
</dbReference>
<keyword evidence="3" id="KW-0509">mRNA transport</keyword>
<evidence type="ECO:0000256" key="7">
    <source>
        <dbReference type="ARBA" id="ARBA00023242"/>
    </source>
</evidence>
<reference evidence="8" key="1">
    <citation type="submission" date="2020-05" db="EMBL/GenBank/DDBJ databases">
        <title>Phylogenomic resolution of chytrid fungi.</title>
        <authorList>
            <person name="Stajich J.E."/>
            <person name="Amses K."/>
            <person name="Simmons R."/>
            <person name="Seto K."/>
            <person name="Myers J."/>
            <person name="Bonds A."/>
            <person name="Quandt C.A."/>
            <person name="Barry K."/>
            <person name="Liu P."/>
            <person name="Grigoriev I."/>
            <person name="Longcore J.E."/>
            <person name="James T.Y."/>
        </authorList>
    </citation>
    <scope>NUCLEOTIDE SEQUENCE</scope>
    <source>
        <strain evidence="8">JEL0379</strain>
    </source>
</reference>
<dbReference type="EMBL" id="JADGJQ010000074">
    <property type="protein sequence ID" value="KAJ3172847.1"/>
    <property type="molecule type" value="Genomic_DNA"/>
</dbReference>
<dbReference type="Proteomes" id="UP001212152">
    <property type="component" value="Unassembled WGS sequence"/>
</dbReference>
<evidence type="ECO:0000313" key="8">
    <source>
        <dbReference type="EMBL" id="KAJ3172847.1"/>
    </source>
</evidence>
<comment type="subcellular location">
    <subcellularLocation>
        <location evidence="1">Nucleus</location>
        <location evidence="1">Nuclear pore complex</location>
    </subcellularLocation>
</comment>
<dbReference type="GO" id="GO:0000056">
    <property type="term" value="P:ribosomal small subunit export from nucleus"/>
    <property type="evidence" value="ECO:0007669"/>
    <property type="project" value="InterPro"/>
</dbReference>
<accession>A0AAD5TF91</accession>
<comment type="caution">
    <text evidence="8">The sequence shown here is derived from an EMBL/GenBank/DDBJ whole genome shotgun (WGS) entry which is preliminary data.</text>
</comment>
<dbReference type="InterPro" id="IPR037700">
    <property type="entry name" value="NUP88/NUP82"/>
</dbReference>
<evidence type="ECO:0000313" key="9">
    <source>
        <dbReference type="Proteomes" id="UP001212152"/>
    </source>
</evidence>
<gene>
    <name evidence="8" type="ORF">HDU87_007771</name>
</gene>
<organism evidence="8 9">
    <name type="scientific">Geranomyces variabilis</name>
    <dbReference type="NCBI Taxonomy" id="109894"/>
    <lineage>
        <taxon>Eukaryota</taxon>
        <taxon>Fungi</taxon>
        <taxon>Fungi incertae sedis</taxon>
        <taxon>Chytridiomycota</taxon>
        <taxon>Chytridiomycota incertae sedis</taxon>
        <taxon>Chytridiomycetes</taxon>
        <taxon>Spizellomycetales</taxon>
        <taxon>Powellomycetaceae</taxon>
        <taxon>Geranomyces</taxon>
    </lineage>
</organism>
<evidence type="ECO:0000256" key="2">
    <source>
        <dbReference type="ARBA" id="ARBA00022448"/>
    </source>
</evidence>
<dbReference type="AlphaFoldDB" id="A0AAD5TF91"/>
<keyword evidence="7" id="KW-0539">Nucleus</keyword>
<keyword evidence="9" id="KW-1185">Reference proteome</keyword>
<sequence>MASAAADAASSSSSLLPPPGFWLHSLALHPVADLSNDLPDHRQHDSLLLAPDATLPDLSIINPDPAVHKHALDDDDDDGDEDDEHNINVARIDLGSSSTPHYLPMPPSHRRESLIAVHEGLAVVCLNATTTTTTTTTTTAGTSSSSSHFAPRLRLVNLRRWKGLLDETNDDLDVALQAADYKELDVPNVTFRVKHIELNATGRHLALAGDTDVAIVVLPRAIWSDQRHTEVIKVSSWLLEFRRFTQVVKVQWHPLSEKHVHLMVLSVDGTLGLHDVTAGQNSLEKSYYFFGSSHGAAPTNRSGMFGPDLDEEDFVSFCTARNDGKWGSMTVYGVTRSGDVYALCPVLPKRSIMTQESLDYMRREALATRAEQAARGAYSQTQAYWQTTMIDELLLESRRALESLPGEPFSLTIPRTAISLKTKARGPHLFRPTADVSVDFDEACDITTLSPEAPGIDVVLLSFRSGMVRVCVDVEGPRPSWHIEKQPIKDEAALPLLLVVEDIDLGLSPDAKTIPMSLVPDPRHAHIVYAYHAHGVHCINVGPVLCGLETLAGSAEAMEVVGSKLQTELDHENMSEVNLLISTEGAGASGNAAVIGFSVITETSLGYSYVLMTSLPQLYGDALAVPIKHRCGNESSSASTINMRKAPASASTTTTASTSYVPVLEAPLYQIPAVMRKQAPTIKSDDAAAILPLDVPLSRFSSAPPLLAFFEHIKARRGDLLDRHFAVLDLERRVTHQQVEMKKQQSVVQLWEDLIDKQADTQIGTLQHKLEELRVKEYLHRKRLGITLQILMDETQPLTDAEKRWIKELGALQRAFEEKMRPFMTKIESQLAALHARRETLQRERNVQYASARAPDLGEQQRRRIDAALKQEYELLVVAAQRVERLKDAARKVQQSQRLRGVSKALPKQQAVL</sequence>
<proteinExistence type="predicted"/>
<dbReference type="Pfam" id="PF10168">
    <property type="entry name" value="Nup88"/>
    <property type="match status" value="1"/>
</dbReference>
<evidence type="ECO:0000256" key="5">
    <source>
        <dbReference type="ARBA" id="ARBA00023010"/>
    </source>
</evidence>
<dbReference type="GO" id="GO:0000055">
    <property type="term" value="P:ribosomal large subunit export from nucleus"/>
    <property type="evidence" value="ECO:0007669"/>
    <property type="project" value="InterPro"/>
</dbReference>
<evidence type="ECO:0000256" key="6">
    <source>
        <dbReference type="ARBA" id="ARBA00023132"/>
    </source>
</evidence>
<keyword evidence="5" id="KW-0811">Translocation</keyword>
<evidence type="ECO:0000256" key="1">
    <source>
        <dbReference type="ARBA" id="ARBA00004567"/>
    </source>
</evidence>
<dbReference type="InterPro" id="IPR019321">
    <property type="entry name" value="Nucleoporin_Nup88"/>
</dbReference>
<dbReference type="GO" id="GO:0006406">
    <property type="term" value="P:mRNA export from nucleus"/>
    <property type="evidence" value="ECO:0007669"/>
    <property type="project" value="TreeGrafter"/>
</dbReference>
<dbReference type="GO" id="GO:0006606">
    <property type="term" value="P:protein import into nucleus"/>
    <property type="evidence" value="ECO:0007669"/>
    <property type="project" value="TreeGrafter"/>
</dbReference>
<evidence type="ECO:0000256" key="3">
    <source>
        <dbReference type="ARBA" id="ARBA00022816"/>
    </source>
</evidence>
<evidence type="ECO:0000256" key="4">
    <source>
        <dbReference type="ARBA" id="ARBA00022927"/>
    </source>
</evidence>
<protein>
    <recommendedName>
        <fullName evidence="10">Nucleoporin Nup82</fullName>
    </recommendedName>
</protein>
<evidence type="ECO:0008006" key="10">
    <source>
        <dbReference type="Google" id="ProtNLM"/>
    </source>
</evidence>
<dbReference type="GO" id="GO:0017056">
    <property type="term" value="F:structural constituent of nuclear pore"/>
    <property type="evidence" value="ECO:0007669"/>
    <property type="project" value="InterPro"/>
</dbReference>
<keyword evidence="2" id="KW-0813">Transport</keyword>